<feature type="binding site" evidence="7">
    <location>
        <position position="20"/>
    </location>
    <ligand>
        <name>S-adenosyl-L-methionine</name>
        <dbReference type="ChEBI" id="CHEBI:59789"/>
    </ligand>
</feature>
<protein>
    <recommendedName>
        <fullName evidence="2 8">Site-specific DNA-methyltransferase (adenine-specific)</fullName>
        <ecNumber evidence="2 8">2.1.1.72</ecNumber>
    </recommendedName>
</protein>
<dbReference type="PANTHER" id="PTHR30481">
    <property type="entry name" value="DNA ADENINE METHYLASE"/>
    <property type="match status" value="1"/>
</dbReference>
<keyword evidence="5 8" id="KW-0949">S-adenosyl-L-methionine</keyword>
<evidence type="ECO:0000256" key="5">
    <source>
        <dbReference type="ARBA" id="ARBA00022691"/>
    </source>
</evidence>
<dbReference type="PANTHER" id="PTHR30481:SF3">
    <property type="entry name" value="DNA ADENINE METHYLASE"/>
    <property type="match status" value="1"/>
</dbReference>
<dbReference type="PRINTS" id="PR00505">
    <property type="entry name" value="D12N6MTFRASE"/>
</dbReference>
<dbReference type="InterPro" id="IPR012263">
    <property type="entry name" value="M_m6A_EcoRV"/>
</dbReference>
<evidence type="ECO:0000313" key="10">
    <source>
        <dbReference type="Proteomes" id="UP000644507"/>
    </source>
</evidence>
<reference evidence="9" key="1">
    <citation type="journal article" date="2014" name="Int. J. Syst. Evol. Microbiol.">
        <title>Complete genome sequence of Corynebacterium casei LMG S-19264T (=DSM 44701T), isolated from a smear-ripened cheese.</title>
        <authorList>
            <consortium name="US DOE Joint Genome Institute (JGI-PGF)"/>
            <person name="Walter F."/>
            <person name="Albersmeier A."/>
            <person name="Kalinowski J."/>
            <person name="Ruckert C."/>
        </authorList>
    </citation>
    <scope>NUCLEOTIDE SEQUENCE</scope>
    <source>
        <strain evidence="9">KCTC 12988</strain>
    </source>
</reference>
<feature type="binding site" evidence="7">
    <location>
        <position position="16"/>
    </location>
    <ligand>
        <name>S-adenosyl-L-methionine</name>
        <dbReference type="ChEBI" id="CHEBI:59789"/>
    </ligand>
</feature>
<evidence type="ECO:0000256" key="1">
    <source>
        <dbReference type="ARBA" id="ARBA00006594"/>
    </source>
</evidence>
<feature type="binding site" evidence="7">
    <location>
        <position position="62"/>
    </location>
    <ligand>
        <name>S-adenosyl-L-methionine</name>
        <dbReference type="ChEBI" id="CHEBI:59789"/>
    </ligand>
</feature>
<dbReference type="GO" id="GO:0009007">
    <property type="term" value="F:site-specific DNA-methyltransferase (adenine-specific) activity"/>
    <property type="evidence" value="ECO:0007669"/>
    <property type="project" value="UniProtKB-UniRule"/>
</dbReference>
<gene>
    <name evidence="9" type="ORF">GCM10007100_10520</name>
</gene>
<evidence type="ECO:0000256" key="6">
    <source>
        <dbReference type="ARBA" id="ARBA00047942"/>
    </source>
</evidence>
<dbReference type="GO" id="GO:0043565">
    <property type="term" value="F:sequence-specific DNA binding"/>
    <property type="evidence" value="ECO:0007669"/>
    <property type="project" value="TreeGrafter"/>
</dbReference>
<dbReference type="EMBL" id="BMXI01000003">
    <property type="protein sequence ID" value="GHC46759.1"/>
    <property type="molecule type" value="Genomic_DNA"/>
</dbReference>
<dbReference type="AlphaFoldDB" id="A0A918TFD1"/>
<dbReference type="Gene3D" id="1.10.1020.10">
    <property type="entry name" value="Adenine-specific Methyltransferase, Domain 2"/>
    <property type="match status" value="1"/>
</dbReference>
<evidence type="ECO:0000256" key="4">
    <source>
        <dbReference type="ARBA" id="ARBA00022679"/>
    </source>
</evidence>
<keyword evidence="3 8" id="KW-0489">Methyltransferase</keyword>
<name>A0A918TFD1_9BACT</name>
<dbReference type="InterPro" id="IPR029063">
    <property type="entry name" value="SAM-dependent_MTases_sf"/>
</dbReference>
<dbReference type="GO" id="GO:1904047">
    <property type="term" value="F:S-adenosyl-L-methionine binding"/>
    <property type="evidence" value="ECO:0007669"/>
    <property type="project" value="TreeGrafter"/>
</dbReference>
<evidence type="ECO:0000256" key="7">
    <source>
        <dbReference type="PIRSR" id="PIRSR000398-1"/>
    </source>
</evidence>
<dbReference type="RefSeq" id="WP_189568009.1">
    <property type="nucleotide sequence ID" value="NZ_BMXI01000003.1"/>
</dbReference>
<reference evidence="9" key="2">
    <citation type="submission" date="2020-09" db="EMBL/GenBank/DDBJ databases">
        <authorList>
            <person name="Sun Q."/>
            <person name="Kim S."/>
        </authorList>
    </citation>
    <scope>NUCLEOTIDE SEQUENCE</scope>
    <source>
        <strain evidence="9">KCTC 12988</strain>
    </source>
</reference>
<feature type="binding site" evidence="7">
    <location>
        <position position="183"/>
    </location>
    <ligand>
        <name>S-adenosyl-L-methionine</name>
        <dbReference type="ChEBI" id="CHEBI:59789"/>
    </ligand>
</feature>
<dbReference type="Proteomes" id="UP000644507">
    <property type="component" value="Unassembled WGS sequence"/>
</dbReference>
<proteinExistence type="inferred from homology"/>
<dbReference type="PIRSF" id="PIRSF000398">
    <property type="entry name" value="M_m6A_EcoRV"/>
    <property type="match status" value="1"/>
</dbReference>
<comment type="catalytic activity">
    <reaction evidence="6 8">
        <text>a 2'-deoxyadenosine in DNA + S-adenosyl-L-methionine = an N(6)-methyl-2'-deoxyadenosine in DNA + S-adenosyl-L-homocysteine + H(+)</text>
        <dbReference type="Rhea" id="RHEA:15197"/>
        <dbReference type="Rhea" id="RHEA-COMP:12418"/>
        <dbReference type="Rhea" id="RHEA-COMP:12419"/>
        <dbReference type="ChEBI" id="CHEBI:15378"/>
        <dbReference type="ChEBI" id="CHEBI:57856"/>
        <dbReference type="ChEBI" id="CHEBI:59789"/>
        <dbReference type="ChEBI" id="CHEBI:90615"/>
        <dbReference type="ChEBI" id="CHEBI:90616"/>
        <dbReference type="EC" id="2.1.1.72"/>
    </reaction>
</comment>
<dbReference type="SUPFAM" id="SSF53335">
    <property type="entry name" value="S-adenosyl-L-methionine-dependent methyltransferases"/>
    <property type="match status" value="1"/>
</dbReference>
<evidence type="ECO:0000256" key="3">
    <source>
        <dbReference type="ARBA" id="ARBA00022603"/>
    </source>
</evidence>
<evidence type="ECO:0000256" key="8">
    <source>
        <dbReference type="RuleBase" id="RU361257"/>
    </source>
</evidence>
<organism evidence="9 10">
    <name type="scientific">Roseibacillus persicicus</name>
    <dbReference type="NCBI Taxonomy" id="454148"/>
    <lineage>
        <taxon>Bacteria</taxon>
        <taxon>Pseudomonadati</taxon>
        <taxon>Verrucomicrobiota</taxon>
        <taxon>Verrucomicrobiia</taxon>
        <taxon>Verrucomicrobiales</taxon>
        <taxon>Verrucomicrobiaceae</taxon>
        <taxon>Roseibacillus</taxon>
    </lineage>
</organism>
<sequence>MAASSPASKATPPLKWAGGKRWLVPTLSELWKEQAHRRLVEPFCGGLAVALGLRPQRALLNDVNPHLVNFYRQLQRGLSVDLAMENDSEQFYAHRERFNALIAEGKAETPEAAQLFYYLNRTGFNGLCRFNKSGFFNVPFGRYANINYPSDFLSFQAVFAEWDFQLGDFDQLDLKPEDFLYADPPYDVEFTQYSSGGFDWDDQVRLAHWLAQHPGPVALSNQLTPRIEELYRDLGFDLLALDAPRRISCNGDRSPAKEVLATRNL</sequence>
<dbReference type="EC" id="2.1.1.72" evidence="2 8"/>
<dbReference type="GO" id="GO:0032259">
    <property type="term" value="P:methylation"/>
    <property type="evidence" value="ECO:0007669"/>
    <property type="project" value="UniProtKB-KW"/>
</dbReference>
<dbReference type="InterPro" id="IPR023095">
    <property type="entry name" value="Ade_MeTrfase_dom_2"/>
</dbReference>
<comment type="caution">
    <text evidence="9">The sequence shown here is derived from an EMBL/GenBank/DDBJ whole genome shotgun (WGS) entry which is preliminary data.</text>
</comment>
<keyword evidence="4 8" id="KW-0808">Transferase</keyword>
<dbReference type="Gene3D" id="3.40.50.150">
    <property type="entry name" value="Vaccinia Virus protein VP39"/>
    <property type="match status" value="1"/>
</dbReference>
<dbReference type="InterPro" id="IPR002052">
    <property type="entry name" value="DNA_methylase_N6_adenine_CS"/>
</dbReference>
<evidence type="ECO:0000313" key="9">
    <source>
        <dbReference type="EMBL" id="GHC46759.1"/>
    </source>
</evidence>
<evidence type="ECO:0000256" key="2">
    <source>
        <dbReference type="ARBA" id="ARBA00011900"/>
    </source>
</evidence>
<dbReference type="NCBIfam" id="TIGR00571">
    <property type="entry name" value="dam"/>
    <property type="match status" value="1"/>
</dbReference>
<accession>A0A918TFD1</accession>
<keyword evidence="10" id="KW-1185">Reference proteome</keyword>
<comment type="similarity">
    <text evidence="1 8">Belongs to the N(4)/N(6)-methyltransferase family.</text>
</comment>
<dbReference type="GO" id="GO:0009307">
    <property type="term" value="P:DNA restriction-modification system"/>
    <property type="evidence" value="ECO:0007669"/>
    <property type="project" value="InterPro"/>
</dbReference>
<dbReference type="InterPro" id="IPR012327">
    <property type="entry name" value="MeTrfase_D12"/>
</dbReference>
<dbReference type="Pfam" id="PF02086">
    <property type="entry name" value="MethyltransfD12"/>
    <property type="match status" value="1"/>
</dbReference>
<dbReference type="PROSITE" id="PS00092">
    <property type="entry name" value="N6_MTASE"/>
    <property type="match status" value="1"/>
</dbReference>
<dbReference type="GO" id="GO:0006298">
    <property type="term" value="P:mismatch repair"/>
    <property type="evidence" value="ECO:0007669"/>
    <property type="project" value="TreeGrafter"/>
</dbReference>